<gene>
    <name evidence="1" type="ORF">DVT68_08875</name>
</gene>
<organism evidence="1 2">
    <name type="scientific">Dyella solisilvae</name>
    <dbReference type="NCBI Taxonomy" id="1920168"/>
    <lineage>
        <taxon>Bacteria</taxon>
        <taxon>Pseudomonadati</taxon>
        <taxon>Pseudomonadota</taxon>
        <taxon>Gammaproteobacteria</taxon>
        <taxon>Lysobacterales</taxon>
        <taxon>Rhodanobacteraceae</taxon>
        <taxon>Dyella</taxon>
    </lineage>
</organism>
<sequence length="82" mass="9327">MKLLRDFFRLRTSVRPLSGRRVDARRSWTITVPAPLNPAQAPTPVTLDMHWNADAKGGRPVAHWHEHAAPQAHRHLQLVSSH</sequence>
<accession>A0A370K7K3</accession>
<name>A0A370K7K3_9GAMM</name>
<protein>
    <submittedName>
        <fullName evidence="1">Uncharacterized protein</fullName>
    </submittedName>
</protein>
<proteinExistence type="predicted"/>
<dbReference type="Proteomes" id="UP000254711">
    <property type="component" value="Unassembled WGS sequence"/>
</dbReference>
<reference evidence="1 2" key="1">
    <citation type="submission" date="2018-07" db="EMBL/GenBank/DDBJ databases">
        <title>Dyella solisilvae sp. nov., isolated from the pine and broad-leaved mixed forest soil.</title>
        <authorList>
            <person name="Gao Z."/>
            <person name="Qiu L."/>
        </authorList>
    </citation>
    <scope>NUCLEOTIDE SEQUENCE [LARGE SCALE GENOMIC DNA]</scope>
    <source>
        <strain evidence="1 2">DHG54</strain>
    </source>
</reference>
<evidence type="ECO:0000313" key="1">
    <source>
        <dbReference type="EMBL" id="RDI98628.1"/>
    </source>
</evidence>
<dbReference type="EMBL" id="QQSY01000002">
    <property type="protein sequence ID" value="RDI98628.1"/>
    <property type="molecule type" value="Genomic_DNA"/>
</dbReference>
<keyword evidence="2" id="KW-1185">Reference proteome</keyword>
<dbReference type="OrthoDB" id="5957082at2"/>
<evidence type="ECO:0000313" key="2">
    <source>
        <dbReference type="Proteomes" id="UP000254711"/>
    </source>
</evidence>
<dbReference type="AlphaFoldDB" id="A0A370K7K3"/>
<comment type="caution">
    <text evidence="1">The sequence shown here is derived from an EMBL/GenBank/DDBJ whole genome shotgun (WGS) entry which is preliminary data.</text>
</comment>
<dbReference type="RefSeq" id="WP_114824717.1">
    <property type="nucleotide sequence ID" value="NZ_QQSY01000002.1"/>
</dbReference>